<comment type="caution">
    <text evidence="2">The sequence shown here is derived from an EMBL/GenBank/DDBJ whole genome shotgun (WGS) entry which is preliminary data.</text>
</comment>
<evidence type="ECO:0000313" key="2">
    <source>
        <dbReference type="EMBL" id="PIR47397.1"/>
    </source>
</evidence>
<dbReference type="Gene3D" id="2.30.130.30">
    <property type="entry name" value="Hypothetical protein"/>
    <property type="match status" value="1"/>
</dbReference>
<dbReference type="Proteomes" id="UP000230084">
    <property type="component" value="Unassembled WGS sequence"/>
</dbReference>
<dbReference type="AlphaFoldDB" id="A0A2H0RLT5"/>
<dbReference type="SUPFAM" id="SSF88697">
    <property type="entry name" value="PUA domain-like"/>
    <property type="match status" value="1"/>
</dbReference>
<accession>A0A2H0RLT5</accession>
<dbReference type="InterPro" id="IPR015947">
    <property type="entry name" value="PUA-like_sf"/>
</dbReference>
<evidence type="ECO:0000259" key="1">
    <source>
        <dbReference type="Pfam" id="PF04266"/>
    </source>
</evidence>
<feature type="domain" description="ASCH" evidence="1">
    <location>
        <begin position="13"/>
        <end position="112"/>
    </location>
</feature>
<reference evidence="2 3" key="1">
    <citation type="submission" date="2017-09" db="EMBL/GenBank/DDBJ databases">
        <title>Depth-based differentiation of microbial function through sediment-hosted aquifers and enrichment of novel symbionts in the deep terrestrial subsurface.</title>
        <authorList>
            <person name="Probst A.J."/>
            <person name="Ladd B."/>
            <person name="Jarett J.K."/>
            <person name="Geller-Mcgrath D.E."/>
            <person name="Sieber C.M."/>
            <person name="Emerson J.B."/>
            <person name="Anantharaman K."/>
            <person name="Thomas B.C."/>
            <person name="Malmstrom R."/>
            <person name="Stieglmeier M."/>
            <person name="Klingl A."/>
            <person name="Woyke T."/>
            <person name="Ryan C.M."/>
            <person name="Banfield J.F."/>
        </authorList>
    </citation>
    <scope>NUCLEOTIDE SEQUENCE [LARGE SCALE GENOMIC DNA]</scope>
    <source>
        <strain evidence="2">CG10_big_fil_rev_8_21_14_0_10_50_16</strain>
    </source>
</reference>
<dbReference type="InterPro" id="IPR007374">
    <property type="entry name" value="ASCH_domain"/>
</dbReference>
<sequence>MKHTMHLDALPYNRIVFGTKRIEMRLFDEKREQIGPGDEIEFFLAGSENESFVATVEKIDRYGTFEDLLQAYSRIELGCSEEESSKVILKLLRKIYTKKQEALAGVVAIRIKL</sequence>
<gene>
    <name evidence="2" type="ORF">COV06_02970</name>
</gene>
<proteinExistence type="predicted"/>
<name>A0A2H0RLT5_9BACT</name>
<protein>
    <recommendedName>
        <fullName evidence="1">ASCH domain-containing protein</fullName>
    </recommendedName>
</protein>
<evidence type="ECO:0000313" key="3">
    <source>
        <dbReference type="Proteomes" id="UP000230084"/>
    </source>
</evidence>
<dbReference type="EMBL" id="PCYM01000006">
    <property type="protein sequence ID" value="PIR47397.1"/>
    <property type="molecule type" value="Genomic_DNA"/>
</dbReference>
<organism evidence="2 3">
    <name type="scientific">Candidatus Uhrbacteria bacterium CG10_big_fil_rev_8_21_14_0_10_50_16</name>
    <dbReference type="NCBI Taxonomy" id="1975039"/>
    <lineage>
        <taxon>Bacteria</taxon>
        <taxon>Candidatus Uhriibacteriota</taxon>
    </lineage>
</organism>
<dbReference type="Pfam" id="PF04266">
    <property type="entry name" value="ASCH"/>
    <property type="match status" value="1"/>
</dbReference>